<feature type="transmembrane region" description="Helical" evidence="17">
    <location>
        <begin position="153"/>
        <end position="172"/>
    </location>
</feature>
<dbReference type="GO" id="GO:0005524">
    <property type="term" value="F:ATP binding"/>
    <property type="evidence" value="ECO:0007669"/>
    <property type="project" value="UniProtKB-KW"/>
</dbReference>
<dbReference type="FunFam" id="1.20.1560.10:FF:000001">
    <property type="entry name" value="ATP-binding cassette subfamily C member 1"/>
    <property type="match status" value="1"/>
</dbReference>
<evidence type="ECO:0000256" key="1">
    <source>
        <dbReference type="ARBA" id="ARBA00004128"/>
    </source>
</evidence>
<dbReference type="SUPFAM" id="SSF90123">
    <property type="entry name" value="ABC transporter transmembrane region"/>
    <property type="match status" value="2"/>
</dbReference>
<evidence type="ECO:0000256" key="6">
    <source>
        <dbReference type="ARBA" id="ARBA00022692"/>
    </source>
</evidence>
<evidence type="ECO:0000256" key="8">
    <source>
        <dbReference type="ARBA" id="ARBA00022741"/>
    </source>
</evidence>
<dbReference type="Pfam" id="PF00664">
    <property type="entry name" value="ABC_membrane"/>
    <property type="match status" value="2"/>
</dbReference>
<dbReference type="AlphaFoldDB" id="A0A1D1VJ53"/>
<feature type="transmembrane region" description="Helical" evidence="17">
    <location>
        <begin position="304"/>
        <end position="324"/>
    </location>
</feature>
<feature type="transmembrane region" description="Helical" evidence="17">
    <location>
        <begin position="822"/>
        <end position="845"/>
    </location>
</feature>
<dbReference type="FunFam" id="3.40.50.300:FF:000293">
    <property type="entry name" value="ATP binding cassette subfamily C member 1"/>
    <property type="match status" value="1"/>
</dbReference>
<accession>A0A1D1VJ53</accession>
<dbReference type="GO" id="GO:0005774">
    <property type="term" value="C:vacuolar membrane"/>
    <property type="evidence" value="ECO:0007669"/>
    <property type="project" value="UniProtKB-SubCell"/>
</dbReference>
<keyword evidence="4" id="KW-0813">Transport</keyword>
<feature type="domain" description="ABC transmembrane type-1" evidence="19">
    <location>
        <begin position="39"/>
        <end position="321"/>
    </location>
</feature>
<keyword evidence="10 17" id="KW-1133">Transmembrane helix</keyword>
<dbReference type="GO" id="GO:0005886">
    <property type="term" value="C:plasma membrane"/>
    <property type="evidence" value="ECO:0007669"/>
    <property type="project" value="UniProtKB-SubCell"/>
</dbReference>
<comment type="catalytic activity">
    <reaction evidence="14">
        <text>leukotriene C4(in) + ATP + H2O = leukotriene C4(out) + ADP + phosphate + H(+)</text>
        <dbReference type="Rhea" id="RHEA:38963"/>
        <dbReference type="ChEBI" id="CHEBI:15377"/>
        <dbReference type="ChEBI" id="CHEBI:15378"/>
        <dbReference type="ChEBI" id="CHEBI:30616"/>
        <dbReference type="ChEBI" id="CHEBI:43474"/>
        <dbReference type="ChEBI" id="CHEBI:57973"/>
        <dbReference type="ChEBI" id="CHEBI:456216"/>
    </reaction>
    <physiologicalReaction direction="left-to-right" evidence="14">
        <dbReference type="Rhea" id="RHEA:38964"/>
    </physiologicalReaction>
</comment>
<comment type="catalytic activity">
    <reaction evidence="13">
        <text>ATP + H2O + xenobioticSide 1 = ADP + phosphate + xenobioticSide 2.</text>
        <dbReference type="EC" id="7.6.2.2"/>
    </reaction>
</comment>
<gene>
    <name evidence="20" type="primary">RvY_11740-1</name>
    <name evidence="20" type="synonym">RvY_11740.1</name>
    <name evidence="20" type="ORF">RvY_11740</name>
</gene>
<dbReference type="OrthoDB" id="6500128at2759"/>
<dbReference type="NCBIfam" id="TIGR00957">
    <property type="entry name" value="MRP_assoc_pro"/>
    <property type="match status" value="1"/>
</dbReference>
<evidence type="ECO:0000313" key="21">
    <source>
        <dbReference type="Proteomes" id="UP000186922"/>
    </source>
</evidence>
<evidence type="ECO:0000256" key="17">
    <source>
        <dbReference type="SAM" id="Phobius"/>
    </source>
</evidence>
<evidence type="ECO:0000256" key="9">
    <source>
        <dbReference type="ARBA" id="ARBA00022840"/>
    </source>
</evidence>
<keyword evidence="12 17" id="KW-0472">Membrane</keyword>
<evidence type="ECO:0000256" key="4">
    <source>
        <dbReference type="ARBA" id="ARBA00022448"/>
    </source>
</evidence>
<proteinExistence type="inferred from homology"/>
<keyword evidence="11" id="KW-0445">Lipid transport</keyword>
<evidence type="ECO:0000256" key="10">
    <source>
        <dbReference type="ARBA" id="ARBA00022989"/>
    </source>
</evidence>
<evidence type="ECO:0000256" key="2">
    <source>
        <dbReference type="ARBA" id="ARBA00004651"/>
    </source>
</evidence>
<evidence type="ECO:0000256" key="7">
    <source>
        <dbReference type="ARBA" id="ARBA00022737"/>
    </source>
</evidence>
<dbReference type="FunFam" id="3.40.50.300:FF:000074">
    <property type="entry name" value="Multidrug resistance-associated protein 5 isoform 1"/>
    <property type="match status" value="1"/>
</dbReference>
<dbReference type="CDD" id="cd03244">
    <property type="entry name" value="ABCC_MRP_domain2"/>
    <property type="match status" value="1"/>
</dbReference>
<feature type="transmembrane region" description="Helical" evidence="17">
    <location>
        <begin position="78"/>
        <end position="100"/>
    </location>
</feature>
<dbReference type="EMBL" id="BDGG01000006">
    <property type="protein sequence ID" value="GAV00961.1"/>
    <property type="molecule type" value="Genomic_DNA"/>
</dbReference>
<feature type="transmembrane region" description="Helical" evidence="17">
    <location>
        <begin position="178"/>
        <end position="198"/>
    </location>
</feature>
<dbReference type="Pfam" id="PF00005">
    <property type="entry name" value="ABC_tran"/>
    <property type="match status" value="2"/>
</dbReference>
<dbReference type="FunFam" id="1.20.1560.10:FF:000007">
    <property type="entry name" value="ATP-binding cassette subfamily C member 1"/>
    <property type="match status" value="1"/>
</dbReference>
<feature type="transmembrane region" description="Helical" evidence="17">
    <location>
        <begin position="751"/>
        <end position="776"/>
    </location>
</feature>
<feature type="region of interest" description="Disordered" evidence="16">
    <location>
        <begin position="637"/>
        <end position="682"/>
    </location>
</feature>
<dbReference type="InterPro" id="IPR003593">
    <property type="entry name" value="AAA+_ATPase"/>
</dbReference>
<dbReference type="SMART" id="SM00382">
    <property type="entry name" value="AAA"/>
    <property type="match status" value="2"/>
</dbReference>
<evidence type="ECO:0000256" key="5">
    <source>
        <dbReference type="ARBA" id="ARBA00022475"/>
    </source>
</evidence>
<dbReference type="InterPro" id="IPR050173">
    <property type="entry name" value="ABC_transporter_C-like"/>
</dbReference>
<name>A0A1D1VJ53_RAMVA</name>
<organism evidence="20 21">
    <name type="scientific">Ramazzottius varieornatus</name>
    <name type="common">Water bear</name>
    <name type="synonym">Tardigrade</name>
    <dbReference type="NCBI Taxonomy" id="947166"/>
    <lineage>
        <taxon>Eukaryota</taxon>
        <taxon>Metazoa</taxon>
        <taxon>Ecdysozoa</taxon>
        <taxon>Tardigrada</taxon>
        <taxon>Eutardigrada</taxon>
        <taxon>Parachela</taxon>
        <taxon>Hypsibioidea</taxon>
        <taxon>Ramazzottiidae</taxon>
        <taxon>Ramazzottius</taxon>
    </lineage>
</organism>
<dbReference type="InterPro" id="IPR003439">
    <property type="entry name" value="ABC_transporter-like_ATP-bd"/>
</dbReference>
<dbReference type="Gene3D" id="3.40.50.300">
    <property type="entry name" value="P-loop containing nucleotide triphosphate hydrolases"/>
    <property type="match status" value="2"/>
</dbReference>
<evidence type="ECO:0008006" key="22">
    <source>
        <dbReference type="Google" id="ProtNLM"/>
    </source>
</evidence>
<dbReference type="CDD" id="cd03250">
    <property type="entry name" value="ABCC_MRP_domain1"/>
    <property type="match status" value="1"/>
</dbReference>
<feature type="domain" description="ABC transporter" evidence="18">
    <location>
        <begin position="359"/>
        <end position="581"/>
    </location>
</feature>
<comment type="caution">
    <text evidence="20">The sequence shown here is derived from an EMBL/GenBank/DDBJ whole genome shotgun (WGS) entry which is preliminary data.</text>
</comment>
<feature type="domain" description="ABC transporter" evidence="18">
    <location>
        <begin position="1033"/>
        <end position="1236"/>
    </location>
</feature>
<feature type="compositionally biased region" description="Polar residues" evidence="16">
    <location>
        <begin position="1"/>
        <end position="10"/>
    </location>
</feature>
<dbReference type="Gene3D" id="1.20.1560.10">
    <property type="entry name" value="ABC transporter type 1, transmembrane domain"/>
    <property type="match status" value="2"/>
</dbReference>
<reference evidence="20 21" key="1">
    <citation type="journal article" date="2016" name="Nat. Commun.">
        <title>Extremotolerant tardigrade genome and improved radiotolerance of human cultured cells by tardigrade-unique protein.</title>
        <authorList>
            <person name="Hashimoto T."/>
            <person name="Horikawa D.D."/>
            <person name="Saito Y."/>
            <person name="Kuwahara H."/>
            <person name="Kozuka-Hata H."/>
            <person name="Shin-I T."/>
            <person name="Minakuchi Y."/>
            <person name="Ohishi K."/>
            <person name="Motoyama A."/>
            <person name="Aizu T."/>
            <person name="Enomoto A."/>
            <person name="Kondo K."/>
            <person name="Tanaka S."/>
            <person name="Hara Y."/>
            <person name="Koshikawa S."/>
            <person name="Sagara H."/>
            <person name="Miura T."/>
            <person name="Yokobori S."/>
            <person name="Miyagawa K."/>
            <person name="Suzuki Y."/>
            <person name="Kubo T."/>
            <person name="Oyama M."/>
            <person name="Kohara Y."/>
            <person name="Fujiyama A."/>
            <person name="Arakawa K."/>
            <person name="Katayama T."/>
            <person name="Toyoda A."/>
            <person name="Kunieda T."/>
        </authorList>
    </citation>
    <scope>NUCLEOTIDE SEQUENCE [LARGE SCALE GENOMIC DNA]</scope>
    <source>
        <strain evidence="20 21">YOKOZUNA-1</strain>
    </source>
</reference>
<protein>
    <recommendedName>
        <fullName evidence="22">Multidrug resistance-associated protein 1</fullName>
    </recommendedName>
</protein>
<dbReference type="GO" id="GO:0006869">
    <property type="term" value="P:lipid transport"/>
    <property type="evidence" value="ECO:0007669"/>
    <property type="project" value="UniProtKB-KW"/>
</dbReference>
<evidence type="ECO:0000256" key="13">
    <source>
        <dbReference type="ARBA" id="ARBA00034018"/>
    </source>
</evidence>
<evidence type="ECO:0000256" key="15">
    <source>
        <dbReference type="ARBA" id="ARBA00047576"/>
    </source>
</evidence>
<dbReference type="InterPro" id="IPR027417">
    <property type="entry name" value="P-loop_NTPase"/>
</dbReference>
<sequence>MTSRSSSDFSTPEGARTARKPYQPSLAKALFKTFWLPLLMGGSLKLANDMVIFVAPQILRLLIGFVSDQSEPSWKGYLYAGVLLLVASAQTILQGQYFHIAMRTGMHIRAAVMATVYRKALRITAAAKRSSTVGEIVNLMSVDSERFMALMQFLHILWSGPLQISLALYFLWQILGPSVLAGLAAMVLMIPINAVIAGRTRALQISQMKEKDGRIKLITEILNGIKVLKLYAWEESFAGQINNVRDRELKTLRKAAYLQAVTSLTWMLSPFLVALVTFATYVLVDERNVLDAKKAFVSLSLFNILRFPLLMLPMVITSVVQARVSAERLSKFLRNEELHPNNVRLIPSDDVSTKSAVIVRHASFSWGKDDGATLKNMDVDIRQGQLVAIVGQVGSGKSSLVAAMLGLMEKLSGEVCLKGTIAYVSQQAWIQNMTLRENILFGRPYDQRRYHQVIEACALKQDLEMLPGGDETEIGEKGINLSGGQKQRVSLARAVYGNSDVYFLDDPLSAVDAHVGKHLFDKVIGPNGLLKSKTRILVTHSISFLAKTDAIIVLDNGQISEAGSYQELLQAKQAFADFLRQHLEDEGDEDDADPETAAVKQEILGTIGIHPRVTDRSSSIASSGSMRKVKSLMARQESTVSRRTLNGGTSNQISVDKSLVSKKETNGDAVGPKKDIPNGGLVGTEKTETGKVKWKVYTSYLSHTSYPAAFGVILFQLLSQAMSVATSFWLGDWAGDSDIPERGNSTAWRDYRLGIYGGLGGAQGLFFFFAALMLAYGQIRASRLLHFNMLSRILRAPMAFFDTTPLGRIVNRFSKDIDTVDVTLPWIIQMWLMCTFTVLSTVVVICVSTPVFGFVIPPLAAMYFFVQRFYIATSRQLKRIESVARSPIYSHFQESVTGTSVIVATKQQPRFILANESLVDNNIACYYPNIISQRWLAIWLEGVGNFITFFAAIFAVVGRDRDWGVQPKDIGLSISYAMTVTHNLNMVVRMMIELESDAVSVERIKEYTEIPTEAEWTIPGSVPSKEWPHSGRVDFDDYQTRYRPGLELVLKGVDAKIAAGEKIGIVGRTGAGKSSLTLALFRIIEAAGGKIAIDGLDISKMGLHDLRSRLTIIPQEPVLFSGTLRANLDPFAVSSDEDLWLALDDAHLKRFVNTLPDGLQYPVAEGGENLSVGQRQLVCLARALLRKTKILVLDEATAAIDLETDDLIQRTIRDKFADCTVLTIAHRLNTILDSTR</sequence>
<keyword evidence="8" id="KW-0547">Nucleotide-binding</keyword>
<keyword evidence="21" id="KW-1185">Reference proteome</keyword>
<evidence type="ECO:0000256" key="16">
    <source>
        <dbReference type="SAM" id="MobiDB-lite"/>
    </source>
</evidence>
<feature type="compositionally biased region" description="Polar residues" evidence="16">
    <location>
        <begin position="637"/>
        <end position="655"/>
    </location>
</feature>
<dbReference type="PANTHER" id="PTHR24223">
    <property type="entry name" value="ATP-BINDING CASSETTE SUB-FAMILY C"/>
    <property type="match status" value="1"/>
</dbReference>
<evidence type="ECO:0000256" key="14">
    <source>
        <dbReference type="ARBA" id="ARBA00047523"/>
    </source>
</evidence>
<dbReference type="PROSITE" id="PS50893">
    <property type="entry name" value="ABC_TRANSPORTER_2"/>
    <property type="match status" value="2"/>
</dbReference>
<dbReference type="GO" id="GO:0008559">
    <property type="term" value="F:ABC-type xenobiotic transporter activity"/>
    <property type="evidence" value="ECO:0007669"/>
    <property type="project" value="UniProtKB-EC"/>
</dbReference>
<evidence type="ECO:0000256" key="11">
    <source>
        <dbReference type="ARBA" id="ARBA00023055"/>
    </source>
</evidence>
<evidence type="ECO:0000259" key="18">
    <source>
        <dbReference type="PROSITE" id="PS50893"/>
    </source>
</evidence>
<keyword evidence="5" id="KW-1003">Cell membrane</keyword>
<evidence type="ECO:0000313" key="20">
    <source>
        <dbReference type="EMBL" id="GAV00961.1"/>
    </source>
</evidence>
<dbReference type="CDD" id="cd18595">
    <property type="entry name" value="ABC_6TM_MRP1_2_3_6_D1_like"/>
    <property type="match status" value="1"/>
</dbReference>
<feature type="compositionally biased region" description="Basic and acidic residues" evidence="16">
    <location>
        <begin position="659"/>
        <end position="676"/>
    </location>
</feature>
<dbReference type="InterPro" id="IPR011527">
    <property type="entry name" value="ABC1_TM_dom"/>
</dbReference>
<evidence type="ECO:0000256" key="3">
    <source>
        <dbReference type="ARBA" id="ARBA00009726"/>
    </source>
</evidence>
<feature type="region of interest" description="Disordered" evidence="16">
    <location>
        <begin position="1"/>
        <end position="20"/>
    </location>
</feature>
<dbReference type="Proteomes" id="UP000186922">
    <property type="component" value="Unassembled WGS sequence"/>
</dbReference>
<dbReference type="InterPro" id="IPR017871">
    <property type="entry name" value="ABC_transporter-like_CS"/>
</dbReference>
<keyword evidence="9" id="KW-0067">ATP-binding</keyword>
<feature type="transmembrane region" description="Helical" evidence="17">
    <location>
        <begin position="936"/>
        <end position="958"/>
    </location>
</feature>
<feature type="transmembrane region" description="Helical" evidence="17">
    <location>
        <begin position="851"/>
        <end position="871"/>
    </location>
</feature>
<dbReference type="PANTHER" id="PTHR24223:SF443">
    <property type="entry name" value="MULTIDRUG-RESISTANCE LIKE PROTEIN 1, ISOFORM I"/>
    <property type="match status" value="1"/>
</dbReference>
<comment type="similarity">
    <text evidence="3">Belongs to the ABC transporter superfamily. ABCC family. Conjugate transporter (TC 3.A.1.208) subfamily.</text>
</comment>
<keyword evidence="7" id="KW-0677">Repeat</keyword>
<dbReference type="PROSITE" id="PS00211">
    <property type="entry name" value="ABC_TRANSPORTER_1"/>
    <property type="match status" value="2"/>
</dbReference>
<feature type="transmembrane region" description="Helical" evidence="17">
    <location>
        <begin position="255"/>
        <end position="284"/>
    </location>
</feature>
<dbReference type="CDD" id="cd18603">
    <property type="entry name" value="ABC_6TM_MRP1_2_3_6_D2_like"/>
    <property type="match status" value="1"/>
</dbReference>
<feature type="domain" description="ABC transmembrane type-1" evidence="19">
    <location>
        <begin position="710"/>
        <end position="996"/>
    </location>
</feature>
<dbReference type="GO" id="GO:0016887">
    <property type="term" value="F:ATP hydrolysis activity"/>
    <property type="evidence" value="ECO:0007669"/>
    <property type="project" value="InterPro"/>
</dbReference>
<dbReference type="InterPro" id="IPR036640">
    <property type="entry name" value="ABC1_TM_sf"/>
</dbReference>
<dbReference type="InterPro" id="IPR005292">
    <property type="entry name" value="MRP"/>
</dbReference>
<keyword evidence="6 17" id="KW-0812">Transmembrane</keyword>
<comment type="catalytic activity">
    <reaction evidence="15">
        <text>17beta-estradiol 17-O-(beta-D-glucuronate)(in) + ATP + H2O = 17beta-estradiol 17-O-(beta-D-glucuronate)(out) + ADP + phosphate + H(+)</text>
        <dbReference type="Rhea" id="RHEA:60128"/>
        <dbReference type="ChEBI" id="CHEBI:15377"/>
        <dbReference type="ChEBI" id="CHEBI:15378"/>
        <dbReference type="ChEBI" id="CHEBI:30616"/>
        <dbReference type="ChEBI" id="CHEBI:43474"/>
        <dbReference type="ChEBI" id="CHEBI:82961"/>
        <dbReference type="ChEBI" id="CHEBI:456216"/>
    </reaction>
    <physiologicalReaction direction="left-to-right" evidence="15">
        <dbReference type="Rhea" id="RHEA:60129"/>
    </physiologicalReaction>
</comment>
<dbReference type="SUPFAM" id="SSF52540">
    <property type="entry name" value="P-loop containing nucleoside triphosphate hydrolases"/>
    <property type="match status" value="2"/>
</dbReference>
<dbReference type="PROSITE" id="PS50929">
    <property type="entry name" value="ABC_TM1F"/>
    <property type="match status" value="2"/>
</dbReference>
<comment type="subcellular location">
    <subcellularLocation>
        <location evidence="2">Cell membrane</location>
        <topology evidence="2">Multi-pass membrane protein</topology>
    </subcellularLocation>
    <subcellularLocation>
        <location evidence="1">Vacuole membrane</location>
        <topology evidence="1">Multi-pass membrane protein</topology>
    </subcellularLocation>
</comment>
<dbReference type="STRING" id="947166.A0A1D1VJ53"/>
<evidence type="ECO:0000259" key="19">
    <source>
        <dbReference type="PROSITE" id="PS50929"/>
    </source>
</evidence>
<evidence type="ECO:0000256" key="12">
    <source>
        <dbReference type="ARBA" id="ARBA00023136"/>
    </source>
</evidence>